<accession>A0ABQ6XNG8</accession>
<dbReference type="InterPro" id="IPR036291">
    <property type="entry name" value="NAD(P)-bd_dom_sf"/>
</dbReference>
<evidence type="ECO:0000256" key="1">
    <source>
        <dbReference type="ARBA" id="ARBA00006484"/>
    </source>
</evidence>
<reference evidence="2 3" key="1">
    <citation type="submission" date="2013-05" db="EMBL/GenBank/DDBJ databases">
        <title>Genome Sequence of Streptomyces fradiae.</title>
        <authorList>
            <person name="Kirby R."/>
        </authorList>
    </citation>
    <scope>NUCLEOTIDE SEQUENCE [LARGE SCALE GENOMIC DNA]</scope>
    <source>
        <strain evidence="2 3">ATCC 10745</strain>
    </source>
</reference>
<dbReference type="PANTHER" id="PTHR45267">
    <property type="match status" value="1"/>
</dbReference>
<keyword evidence="3" id="KW-1185">Reference proteome</keyword>
<dbReference type="PANTHER" id="PTHR45267:SF2">
    <property type="entry name" value="NADPH-DEPENDENT PTERIN ALDEHYDE REDUCTASE"/>
    <property type="match status" value="1"/>
</dbReference>
<evidence type="ECO:0000313" key="2">
    <source>
        <dbReference type="EMBL" id="KAF0647317.1"/>
    </source>
</evidence>
<protein>
    <recommendedName>
        <fullName evidence="4">Oxidoreductase</fullName>
    </recommendedName>
</protein>
<dbReference type="Proteomes" id="UP000731519">
    <property type="component" value="Unassembled WGS sequence"/>
</dbReference>
<comment type="similarity">
    <text evidence="1">Belongs to the short-chain dehydrogenases/reductases (SDR) family.</text>
</comment>
<dbReference type="CDD" id="cd05233">
    <property type="entry name" value="SDR_c"/>
    <property type="match status" value="1"/>
</dbReference>
<proteinExistence type="inferred from homology"/>
<dbReference type="Pfam" id="PF00106">
    <property type="entry name" value="adh_short"/>
    <property type="match status" value="1"/>
</dbReference>
<sequence length="228" mass="23632">MVISGITQGIGRALALRFAQTGHPVSGCGRSAGAVAELRRSLGPGHLVEAVDVTDAAAVAGWARTTVAELGAPLLVIANAGTIHPQRPVWEVDPADFSALMRVNVDGVHTMAHAFLPTLLAAGGTFVAVSSGWGRNPREHLAAYTASKFAVEGYVEAVAKEVPEHVKVVAVAPHSAVDTAMLATCLPDEHHAYPAPDAWARDAVDYLLHRLPHEPSGGGLSFPAPSGV</sequence>
<dbReference type="SUPFAM" id="SSF51735">
    <property type="entry name" value="NAD(P)-binding Rossmann-fold domains"/>
    <property type="match status" value="1"/>
</dbReference>
<comment type="caution">
    <text evidence="2">The sequence shown here is derived from an EMBL/GenBank/DDBJ whole genome shotgun (WGS) entry which is preliminary data.</text>
</comment>
<dbReference type="InterPro" id="IPR020904">
    <property type="entry name" value="Sc_DH/Rdtase_CS"/>
</dbReference>
<gene>
    <name evidence="2" type="ORF">K701_24195</name>
</gene>
<dbReference type="PROSITE" id="PS00061">
    <property type="entry name" value="ADH_SHORT"/>
    <property type="match status" value="1"/>
</dbReference>
<dbReference type="InterPro" id="IPR002347">
    <property type="entry name" value="SDR_fam"/>
</dbReference>
<evidence type="ECO:0008006" key="4">
    <source>
        <dbReference type="Google" id="ProtNLM"/>
    </source>
</evidence>
<dbReference type="InterPro" id="IPR053241">
    <property type="entry name" value="NADPH_pterin_aldehyde_rdct"/>
</dbReference>
<dbReference type="EMBL" id="ASYR01000038">
    <property type="protein sequence ID" value="KAF0647317.1"/>
    <property type="molecule type" value="Genomic_DNA"/>
</dbReference>
<evidence type="ECO:0000313" key="3">
    <source>
        <dbReference type="Proteomes" id="UP000731519"/>
    </source>
</evidence>
<dbReference type="Gene3D" id="3.40.50.720">
    <property type="entry name" value="NAD(P)-binding Rossmann-like Domain"/>
    <property type="match status" value="1"/>
</dbReference>
<organism evidence="2 3">
    <name type="scientific">Streptomyces fradiae ATCC 10745 = DSM 40063</name>
    <dbReference type="NCBI Taxonomy" id="1319510"/>
    <lineage>
        <taxon>Bacteria</taxon>
        <taxon>Bacillati</taxon>
        <taxon>Actinomycetota</taxon>
        <taxon>Actinomycetes</taxon>
        <taxon>Kitasatosporales</taxon>
        <taxon>Streptomycetaceae</taxon>
        <taxon>Streptomyces</taxon>
    </lineage>
</organism>
<name>A0ABQ6XNG8_STRFR</name>